<dbReference type="Proteomes" id="UP001158576">
    <property type="component" value="Chromosome PAR"/>
</dbReference>
<gene>
    <name evidence="1" type="ORF">OKIOD_LOCUS3757</name>
    <name evidence="2" type="ORF">OKIOD_LOCUS9649</name>
</gene>
<evidence type="ECO:0000313" key="1">
    <source>
        <dbReference type="EMBL" id="CAG5089390.1"/>
    </source>
</evidence>
<keyword evidence="3" id="KW-1185">Reference proteome</keyword>
<sequence>MACDGDYESRITPCWGHPRVAEFMARSCNNLGTAKEGIQKVEGLRIRANRTTWEDAESKRHKLMPNTPFSTHLRDILLDGIRAGENLDMEGNERAGAENFFPNVWTQTQQTLEDRMARLELLKADN</sequence>
<reference evidence="1 3" key="1">
    <citation type="submission" date="2021-04" db="EMBL/GenBank/DDBJ databases">
        <authorList>
            <person name="Bliznina A."/>
        </authorList>
    </citation>
    <scope>NUCLEOTIDE SEQUENCE [LARGE SCALE GENOMIC DNA]</scope>
</reference>
<proteinExistence type="predicted"/>
<protein>
    <submittedName>
        <fullName evidence="1">Oidioi.mRNA.OKI2018_I69.PAR.g12199.t1.cds</fullName>
    </submittedName>
    <submittedName>
        <fullName evidence="2">Oidioi.mRNA.OKI2018_I69.chr1.g884.t1.cds</fullName>
    </submittedName>
</protein>
<accession>A0ABN7S2A6</accession>
<dbReference type="Proteomes" id="UP001158576">
    <property type="component" value="Chromosome 1"/>
</dbReference>
<name>A0ABN7S2A6_OIKDI</name>
<evidence type="ECO:0000313" key="2">
    <source>
        <dbReference type="EMBL" id="CAG5103678.1"/>
    </source>
</evidence>
<organism evidence="1 3">
    <name type="scientific">Oikopleura dioica</name>
    <name type="common">Tunicate</name>
    <dbReference type="NCBI Taxonomy" id="34765"/>
    <lineage>
        <taxon>Eukaryota</taxon>
        <taxon>Metazoa</taxon>
        <taxon>Chordata</taxon>
        <taxon>Tunicata</taxon>
        <taxon>Appendicularia</taxon>
        <taxon>Copelata</taxon>
        <taxon>Oikopleuridae</taxon>
        <taxon>Oikopleura</taxon>
    </lineage>
</organism>
<dbReference type="EMBL" id="OU015568">
    <property type="protein sequence ID" value="CAG5089390.1"/>
    <property type="molecule type" value="Genomic_DNA"/>
</dbReference>
<evidence type="ECO:0000313" key="3">
    <source>
        <dbReference type="Proteomes" id="UP001158576"/>
    </source>
</evidence>
<dbReference type="EMBL" id="OU015566">
    <property type="protein sequence ID" value="CAG5103678.1"/>
    <property type="molecule type" value="Genomic_DNA"/>
</dbReference>